<dbReference type="SUPFAM" id="SSF50891">
    <property type="entry name" value="Cyclophilin-like"/>
    <property type="match status" value="1"/>
</dbReference>
<dbReference type="PANTHER" id="PTHR43309">
    <property type="entry name" value="5-OXOPROLINASE SUBUNIT C"/>
    <property type="match status" value="1"/>
</dbReference>
<evidence type="ECO:0000313" key="5">
    <source>
        <dbReference type="EMBL" id="KZE64148.1"/>
    </source>
</evidence>
<organism evidence="5 6">
    <name type="scientific">Fictibacillus phosphorivorans</name>
    <dbReference type="NCBI Taxonomy" id="1221500"/>
    <lineage>
        <taxon>Bacteria</taxon>
        <taxon>Bacillati</taxon>
        <taxon>Bacillota</taxon>
        <taxon>Bacilli</taxon>
        <taxon>Bacillales</taxon>
        <taxon>Fictibacillaceae</taxon>
        <taxon>Fictibacillus</taxon>
    </lineage>
</organism>
<comment type="caution">
    <text evidence="5">The sequence shown here is derived from an EMBL/GenBank/DDBJ whole genome shotgun (WGS) entry which is preliminary data.</text>
</comment>
<keyword evidence="1" id="KW-0547">Nucleotide-binding</keyword>
<sequence>MIKITKPGLLTSVQDLGRYGYQKYGVITSGVMDTTAHRIANLLVGNDENEATLELTLLGPDMEFRDDTLISICGGNLSPSINGKPVKLWRSVLVKAGSKLKFGGCKTGCRAYLAVAGGFDVPEVMDSKSTYIRAGIGGHNGKALQNDDELSIGKPSELSRQISEILAEERKDKAFSEMKWTISSDFTVSSVSKPHVRVMRGRQYDWFTTDSQMKLFTEHFEVTSQSDRMGYRLKGPELSLENKQEMLSEAVSFGTIQVPSEGNPIVLLADRQTTGGYPKIGQIATVDLSIMAQLKPGDKVQFVEVSHEVAQQLYLDREKKLHQLKQGIALKIRQKTK</sequence>
<dbReference type="NCBIfam" id="TIGR00724">
    <property type="entry name" value="urea_amlyse_rel"/>
    <property type="match status" value="1"/>
</dbReference>
<dbReference type="Pfam" id="PF02626">
    <property type="entry name" value="CT_A_B"/>
    <property type="match status" value="1"/>
</dbReference>
<evidence type="ECO:0000313" key="6">
    <source>
        <dbReference type="Proteomes" id="UP000076567"/>
    </source>
</evidence>
<dbReference type="InterPro" id="IPR052708">
    <property type="entry name" value="PxpC"/>
</dbReference>
<evidence type="ECO:0000256" key="3">
    <source>
        <dbReference type="ARBA" id="ARBA00022840"/>
    </source>
</evidence>
<keyword evidence="6" id="KW-1185">Reference proteome</keyword>
<dbReference type="AlphaFoldDB" id="A0A163PUB9"/>
<dbReference type="Gene3D" id="2.40.100.10">
    <property type="entry name" value="Cyclophilin-like"/>
    <property type="match status" value="1"/>
</dbReference>
<dbReference type="GO" id="GO:0005524">
    <property type="term" value="F:ATP binding"/>
    <property type="evidence" value="ECO:0007669"/>
    <property type="project" value="UniProtKB-KW"/>
</dbReference>
<evidence type="ECO:0000259" key="4">
    <source>
        <dbReference type="SMART" id="SM00797"/>
    </source>
</evidence>
<dbReference type="InterPro" id="IPR003778">
    <property type="entry name" value="CT_A_B"/>
</dbReference>
<gene>
    <name evidence="5" type="ORF">AWM68_13660</name>
</gene>
<protein>
    <submittedName>
        <fullName evidence="5">KipI antagonist</fullName>
    </submittedName>
</protein>
<dbReference type="SMART" id="SM00797">
    <property type="entry name" value="AHS2"/>
    <property type="match status" value="1"/>
</dbReference>
<reference evidence="6" key="1">
    <citation type="submission" date="2016-01" db="EMBL/GenBank/DDBJ databases">
        <title>Draft genome of Chromobacterium sp. F49.</title>
        <authorList>
            <person name="Hong K.W."/>
        </authorList>
    </citation>
    <scope>NUCLEOTIDE SEQUENCE [LARGE SCALE GENOMIC DNA]</scope>
    <source>
        <strain evidence="6">P7IIIA</strain>
    </source>
</reference>
<dbReference type="RefSeq" id="WP_066245226.1">
    <property type="nucleotide sequence ID" value="NZ_LRFC01000038.1"/>
</dbReference>
<dbReference type="PANTHER" id="PTHR43309:SF5">
    <property type="entry name" value="5-OXOPROLINASE SUBUNIT C"/>
    <property type="match status" value="1"/>
</dbReference>
<proteinExistence type="predicted"/>
<evidence type="ECO:0000256" key="1">
    <source>
        <dbReference type="ARBA" id="ARBA00022741"/>
    </source>
</evidence>
<keyword evidence="3" id="KW-0067">ATP-binding</keyword>
<dbReference type="InterPro" id="IPR029000">
    <property type="entry name" value="Cyclophilin-like_dom_sf"/>
</dbReference>
<name>A0A163PUB9_9BACL</name>
<accession>A0A163PUB9</accession>
<evidence type="ECO:0000256" key="2">
    <source>
        <dbReference type="ARBA" id="ARBA00022801"/>
    </source>
</evidence>
<dbReference type="EMBL" id="LRFC01000038">
    <property type="protein sequence ID" value="KZE64148.1"/>
    <property type="molecule type" value="Genomic_DNA"/>
</dbReference>
<keyword evidence="2" id="KW-0378">Hydrolase</keyword>
<dbReference type="OrthoDB" id="9782422at2"/>
<feature type="domain" description="Carboxyltransferase" evidence="4">
    <location>
        <begin position="23"/>
        <end position="320"/>
    </location>
</feature>
<dbReference type="Proteomes" id="UP000076567">
    <property type="component" value="Unassembled WGS sequence"/>
</dbReference>
<dbReference type="GO" id="GO:0016787">
    <property type="term" value="F:hydrolase activity"/>
    <property type="evidence" value="ECO:0007669"/>
    <property type="project" value="UniProtKB-KW"/>
</dbReference>